<dbReference type="Pfam" id="PF01872">
    <property type="entry name" value="RibD_C"/>
    <property type="match status" value="1"/>
</dbReference>
<name>A0A6J4NK30_9ACTN</name>
<protein>
    <submittedName>
        <fullName evidence="5">5-amino-6-(5-phosphoribosylamino)uracil reductase homolog</fullName>
        <ecNumber evidence="5">1.1.1.193</ecNumber>
    </submittedName>
</protein>
<dbReference type="Gene3D" id="3.40.430.10">
    <property type="entry name" value="Dihydrofolate Reductase, subunit A"/>
    <property type="match status" value="1"/>
</dbReference>
<sequence>MRVLIDRLTGSAVDGELGDDQLRAVYAVPRLPWLRANMVQTVDGAATGANGRSGSINNAADKRVFDALRSLSDALVVGAGTARAEGYGPAAVPIVLVSRGGEVPPPLRDAPPGMVQMVTCAASPALGETRSVLGPEHVLVLGEDSVDLAGIRPALEERGFRSLLCEGGPQLLTGMLAAGAVDELCVTVVPGLLGGEHPRITSGAGVDQSLELGVLLEEDGTLLGRWLAP</sequence>
<reference evidence="5" key="1">
    <citation type="submission" date="2020-02" db="EMBL/GenBank/DDBJ databases">
        <authorList>
            <person name="Meier V. D."/>
        </authorList>
    </citation>
    <scope>NUCLEOTIDE SEQUENCE</scope>
    <source>
        <strain evidence="5">AVDCRST_MAG47</strain>
    </source>
</reference>
<dbReference type="InterPro" id="IPR050765">
    <property type="entry name" value="Riboflavin_Biosynth_HTPR"/>
</dbReference>
<dbReference type="PANTHER" id="PTHR38011">
    <property type="entry name" value="DIHYDROFOLATE REDUCTASE FAMILY PROTEIN (AFU_ORTHOLOGUE AFUA_8G06820)"/>
    <property type="match status" value="1"/>
</dbReference>
<proteinExistence type="predicted"/>
<dbReference type="PANTHER" id="PTHR38011:SF7">
    <property type="entry name" value="2,5-DIAMINO-6-RIBOSYLAMINO-4(3H)-PYRIMIDINONE 5'-PHOSPHATE REDUCTASE"/>
    <property type="match status" value="1"/>
</dbReference>
<feature type="domain" description="Bacterial bifunctional deaminase-reductase C-terminal" evidence="4">
    <location>
        <begin position="32"/>
        <end position="210"/>
    </location>
</feature>
<evidence type="ECO:0000313" key="5">
    <source>
        <dbReference type="EMBL" id="CAA9388052.1"/>
    </source>
</evidence>
<evidence type="ECO:0000256" key="1">
    <source>
        <dbReference type="ARBA" id="ARBA00005104"/>
    </source>
</evidence>
<dbReference type="GO" id="GO:0009231">
    <property type="term" value="P:riboflavin biosynthetic process"/>
    <property type="evidence" value="ECO:0007669"/>
    <property type="project" value="InterPro"/>
</dbReference>
<dbReference type="GO" id="GO:0008703">
    <property type="term" value="F:5-amino-6-(5-phosphoribosylamino)uracil reductase activity"/>
    <property type="evidence" value="ECO:0007669"/>
    <property type="project" value="UniProtKB-EC"/>
</dbReference>
<dbReference type="InterPro" id="IPR002734">
    <property type="entry name" value="RibDG_C"/>
</dbReference>
<dbReference type="InterPro" id="IPR024072">
    <property type="entry name" value="DHFR-like_dom_sf"/>
</dbReference>
<dbReference type="EMBL" id="CADCUK010000170">
    <property type="protein sequence ID" value="CAA9388052.1"/>
    <property type="molecule type" value="Genomic_DNA"/>
</dbReference>
<dbReference type="AlphaFoldDB" id="A0A6J4NK30"/>
<dbReference type="SUPFAM" id="SSF53597">
    <property type="entry name" value="Dihydrofolate reductase-like"/>
    <property type="match status" value="1"/>
</dbReference>
<evidence type="ECO:0000259" key="4">
    <source>
        <dbReference type="Pfam" id="PF01872"/>
    </source>
</evidence>
<accession>A0A6J4NK30</accession>
<dbReference type="EC" id="1.1.1.193" evidence="5"/>
<evidence type="ECO:0000256" key="2">
    <source>
        <dbReference type="ARBA" id="ARBA00022857"/>
    </source>
</evidence>
<keyword evidence="2" id="KW-0521">NADP</keyword>
<organism evidence="5">
    <name type="scientific">uncultured Nocardioidaceae bacterium</name>
    <dbReference type="NCBI Taxonomy" id="253824"/>
    <lineage>
        <taxon>Bacteria</taxon>
        <taxon>Bacillati</taxon>
        <taxon>Actinomycetota</taxon>
        <taxon>Actinomycetes</taxon>
        <taxon>Propionibacteriales</taxon>
        <taxon>Nocardioidaceae</taxon>
        <taxon>environmental samples</taxon>
    </lineage>
</organism>
<gene>
    <name evidence="5" type="ORF">AVDCRST_MAG47-2639</name>
</gene>
<comment type="pathway">
    <text evidence="1">Cofactor biosynthesis; riboflavin biosynthesis.</text>
</comment>
<keyword evidence="3 5" id="KW-0560">Oxidoreductase</keyword>
<evidence type="ECO:0000256" key="3">
    <source>
        <dbReference type="ARBA" id="ARBA00023002"/>
    </source>
</evidence>